<reference evidence="2" key="1">
    <citation type="submission" date="2020-08" db="EMBL/GenBank/DDBJ databases">
        <title>Multicomponent nature underlies the extraordinary mechanical properties of spider dragline silk.</title>
        <authorList>
            <person name="Kono N."/>
            <person name="Nakamura H."/>
            <person name="Mori M."/>
            <person name="Yoshida Y."/>
            <person name="Ohtoshi R."/>
            <person name="Malay A.D."/>
            <person name="Moran D.A.P."/>
            <person name="Tomita M."/>
            <person name="Numata K."/>
            <person name="Arakawa K."/>
        </authorList>
    </citation>
    <scope>NUCLEOTIDE SEQUENCE</scope>
</reference>
<dbReference type="Proteomes" id="UP000887159">
    <property type="component" value="Unassembled WGS sequence"/>
</dbReference>
<feature type="region of interest" description="Disordered" evidence="1">
    <location>
        <begin position="16"/>
        <end position="51"/>
    </location>
</feature>
<keyword evidence="3" id="KW-1185">Reference proteome</keyword>
<feature type="compositionally biased region" description="Basic and acidic residues" evidence="1">
    <location>
        <begin position="66"/>
        <end position="76"/>
    </location>
</feature>
<gene>
    <name evidence="2" type="ORF">TNCV_2567361</name>
</gene>
<organism evidence="2 3">
    <name type="scientific">Trichonephila clavipes</name>
    <name type="common">Golden silk orbweaver</name>
    <name type="synonym">Nephila clavipes</name>
    <dbReference type="NCBI Taxonomy" id="2585209"/>
    <lineage>
        <taxon>Eukaryota</taxon>
        <taxon>Metazoa</taxon>
        <taxon>Ecdysozoa</taxon>
        <taxon>Arthropoda</taxon>
        <taxon>Chelicerata</taxon>
        <taxon>Arachnida</taxon>
        <taxon>Araneae</taxon>
        <taxon>Araneomorphae</taxon>
        <taxon>Entelegynae</taxon>
        <taxon>Araneoidea</taxon>
        <taxon>Nephilidae</taxon>
        <taxon>Trichonephila</taxon>
    </lineage>
</organism>
<proteinExistence type="predicted"/>
<accession>A0A8X6WKN5</accession>
<dbReference type="EMBL" id="BMAU01021438">
    <property type="protein sequence ID" value="GFY36774.1"/>
    <property type="molecule type" value="Genomic_DNA"/>
</dbReference>
<evidence type="ECO:0000256" key="1">
    <source>
        <dbReference type="SAM" id="MobiDB-lite"/>
    </source>
</evidence>
<feature type="compositionally biased region" description="Polar residues" evidence="1">
    <location>
        <begin position="77"/>
        <end position="86"/>
    </location>
</feature>
<dbReference type="AlphaFoldDB" id="A0A8X6WKN5"/>
<evidence type="ECO:0000313" key="3">
    <source>
        <dbReference type="Proteomes" id="UP000887159"/>
    </source>
</evidence>
<name>A0A8X6WKN5_TRICX</name>
<protein>
    <submittedName>
        <fullName evidence="2">Uncharacterized protein</fullName>
    </submittedName>
</protein>
<comment type="caution">
    <text evidence="2">The sequence shown here is derived from an EMBL/GenBank/DDBJ whole genome shotgun (WGS) entry which is preliminary data.</text>
</comment>
<feature type="region of interest" description="Disordered" evidence="1">
    <location>
        <begin position="66"/>
        <end position="86"/>
    </location>
</feature>
<evidence type="ECO:0000313" key="2">
    <source>
        <dbReference type="EMBL" id="GFY36774.1"/>
    </source>
</evidence>
<sequence>MVLREIPKEGVEIRKSNAPFGERPSAFGKWNTPKVLPTDDRTENRRPLAKRSRFPEHFLTELVPKDGISKERRNKESQTSVVTILR</sequence>
<feature type="compositionally biased region" description="Basic and acidic residues" evidence="1">
    <location>
        <begin position="37"/>
        <end position="46"/>
    </location>
</feature>